<comment type="similarity">
    <text evidence="6">Belongs to the zinc-containing alcohol dehydrogenase family.</text>
</comment>
<dbReference type="PROSITE" id="PS00059">
    <property type="entry name" value="ADH_ZINC"/>
    <property type="match status" value="1"/>
</dbReference>
<dbReference type="Pfam" id="PF00107">
    <property type="entry name" value="ADH_zinc_N"/>
    <property type="match status" value="1"/>
</dbReference>
<dbReference type="Pfam" id="PF08240">
    <property type="entry name" value="ADH_N"/>
    <property type="match status" value="1"/>
</dbReference>
<keyword evidence="5" id="KW-0560">Oxidoreductase</keyword>
<organism evidence="9 10">
    <name type="scientific">Campylobacter lanienae NCTC 13004</name>
    <dbReference type="NCBI Taxonomy" id="1031753"/>
    <lineage>
        <taxon>Bacteria</taxon>
        <taxon>Pseudomonadati</taxon>
        <taxon>Campylobacterota</taxon>
        <taxon>Epsilonproteobacteria</taxon>
        <taxon>Campylobacterales</taxon>
        <taxon>Campylobacteraceae</taxon>
        <taxon>Campylobacter</taxon>
    </lineage>
</organism>
<dbReference type="Gene3D" id="3.40.50.720">
    <property type="entry name" value="NAD(P)-binding Rossmann-like Domain"/>
    <property type="match status" value="1"/>
</dbReference>
<evidence type="ECO:0000259" key="8">
    <source>
        <dbReference type="SMART" id="SM00829"/>
    </source>
</evidence>
<dbReference type="CDD" id="cd05283">
    <property type="entry name" value="CAD1"/>
    <property type="match status" value="1"/>
</dbReference>
<dbReference type="InterPro" id="IPR002328">
    <property type="entry name" value="ADH_Zn_CS"/>
</dbReference>
<evidence type="ECO:0000313" key="9">
    <source>
        <dbReference type="EMBL" id="ARQ97208.1"/>
    </source>
</evidence>
<dbReference type="PANTHER" id="PTHR42683">
    <property type="entry name" value="ALDEHYDE REDUCTASE"/>
    <property type="match status" value="1"/>
</dbReference>
<evidence type="ECO:0000256" key="6">
    <source>
        <dbReference type="RuleBase" id="RU361277"/>
    </source>
</evidence>
<reference evidence="10" key="1">
    <citation type="journal article" date="2017" name="Genome Biol. Evol.">
        <title>Comparative Genomic Analysis Identifies a Campylobacter Clade Deficient in Selenium Metabolism.</title>
        <authorList>
            <person name="Miller W.G."/>
            <person name="Yee E."/>
            <person name="Lopes B.S."/>
            <person name="Chapman M.H."/>
            <person name="Huynh S."/>
            <person name="Bono J.L."/>
            <person name="Parker C.T."/>
            <person name="Strachan N.J.C."/>
            <person name="Forbes K.J."/>
        </authorList>
    </citation>
    <scope>NUCLEOTIDE SEQUENCE [LARGE SCALE GENOMIC DNA]</scope>
    <source>
        <strain evidence="10">NCTC 13004</strain>
    </source>
</reference>
<dbReference type="AlphaFoldDB" id="A0A1X9SLV2"/>
<keyword evidence="3 6" id="KW-0479">Metal-binding</keyword>
<dbReference type="PROSITE" id="PS51318">
    <property type="entry name" value="TAT"/>
    <property type="match status" value="1"/>
</dbReference>
<dbReference type="InterPro" id="IPR013154">
    <property type="entry name" value="ADH-like_N"/>
</dbReference>
<dbReference type="SUPFAM" id="SSF51735">
    <property type="entry name" value="NAD(P)-binding Rossmann-fold domains"/>
    <property type="match status" value="1"/>
</dbReference>
<accession>A0A1X9SLV2</accession>
<dbReference type="InterPro" id="IPR036291">
    <property type="entry name" value="NAD(P)-bd_dom_sf"/>
</dbReference>
<keyword evidence="4 6" id="KW-0862">Zinc</keyword>
<proteinExistence type="inferred from homology"/>
<dbReference type="InterPro" id="IPR011032">
    <property type="entry name" value="GroES-like_sf"/>
</dbReference>
<name>A0A1X9SLV2_9BACT</name>
<dbReference type="InterPro" id="IPR047109">
    <property type="entry name" value="CAD-like"/>
</dbReference>
<keyword evidence="7" id="KW-1133">Transmembrane helix</keyword>
<evidence type="ECO:0000256" key="7">
    <source>
        <dbReference type="SAM" id="Phobius"/>
    </source>
</evidence>
<dbReference type="InterPro" id="IPR020843">
    <property type="entry name" value="ER"/>
</dbReference>
<evidence type="ECO:0000256" key="3">
    <source>
        <dbReference type="ARBA" id="ARBA00022723"/>
    </source>
</evidence>
<feature type="transmembrane region" description="Helical" evidence="7">
    <location>
        <begin position="12"/>
        <end position="31"/>
    </location>
</feature>
<keyword evidence="7" id="KW-0472">Membrane</keyword>
<dbReference type="NCBIfam" id="TIGR01409">
    <property type="entry name" value="TAT_signal_seq"/>
    <property type="match status" value="1"/>
</dbReference>
<dbReference type="RefSeq" id="WP_100590491.1">
    <property type="nucleotide sequence ID" value="NZ_CP015578.1"/>
</dbReference>
<evidence type="ECO:0000256" key="4">
    <source>
        <dbReference type="ARBA" id="ARBA00022833"/>
    </source>
</evidence>
<keyword evidence="2" id="KW-0500">Molybdenum</keyword>
<dbReference type="KEGG" id="clx:CLAN_0452"/>
<keyword evidence="7" id="KW-0812">Transmembrane</keyword>
<comment type="cofactor">
    <cofactor evidence="1 6">
        <name>Zn(2+)</name>
        <dbReference type="ChEBI" id="CHEBI:29105"/>
    </cofactor>
</comment>
<dbReference type="SUPFAM" id="SSF50129">
    <property type="entry name" value="GroES-like"/>
    <property type="match status" value="1"/>
</dbReference>
<sequence>MNEIKNKDRRDFLAKAAVAGVAIGAGTNLFGAANKPNIACKGWAAFDESGELKPWKFERRAVGDDDILIEVMAASICHSDIHTELGHWGKQIYPQVPGHEIVGLVREVGKNVKNFKIGDRAGVGCMVDNTDIATAGLEEQYSKNTIFTYGYPYPKEPTGISQGGYSDYFVVNSHFAIHIPNELSWDEAAPLMCAGITTYSPIMKYMKKGDNVAIIGIGGLGHLGIKIAIAKGAKVTAFTTTKSKIKDIESWGAKAVLVKSSDDLAPFRAKFDFALSTIPYEFEMEPYIAMVKPFGSFTLVGMPINFSQKTQTLNLASTKVNLNASLIGGMKETAEMAEFCAKAGVRPNIVKITGEQINQAWRDVVAKRARYRFVIDPKSF</sequence>
<dbReference type="SMART" id="SM00829">
    <property type="entry name" value="PKS_ER"/>
    <property type="match status" value="1"/>
</dbReference>
<dbReference type="FunFam" id="3.40.50.720:FF:000022">
    <property type="entry name" value="Cinnamyl alcohol dehydrogenase"/>
    <property type="match status" value="1"/>
</dbReference>
<dbReference type="Gene3D" id="3.90.180.10">
    <property type="entry name" value="Medium-chain alcohol dehydrogenases, catalytic domain"/>
    <property type="match status" value="1"/>
</dbReference>
<gene>
    <name evidence="9" type="ORF">CLAN_0452</name>
</gene>
<dbReference type="GO" id="GO:0008270">
    <property type="term" value="F:zinc ion binding"/>
    <property type="evidence" value="ECO:0007669"/>
    <property type="project" value="InterPro"/>
</dbReference>
<dbReference type="EMBL" id="CP015578">
    <property type="protein sequence ID" value="ARQ97208.1"/>
    <property type="molecule type" value="Genomic_DNA"/>
</dbReference>
<evidence type="ECO:0000313" key="10">
    <source>
        <dbReference type="Proteomes" id="UP000202031"/>
    </source>
</evidence>
<evidence type="ECO:0000256" key="5">
    <source>
        <dbReference type="ARBA" id="ARBA00023002"/>
    </source>
</evidence>
<dbReference type="InterPro" id="IPR013149">
    <property type="entry name" value="ADH-like_C"/>
</dbReference>
<reference evidence="10" key="2">
    <citation type="journal article" date="2017" name="Genome Biol. Evol.">
        <title>Comparative genomic analysis identifies a Campylobacter clade deficient in selenium metabolism.</title>
        <authorList>
            <person name="Miller W.G."/>
            <person name="Yee E."/>
            <person name="Lopes B.S."/>
            <person name="Chapman M.H."/>
            <person name="Huynh S."/>
            <person name="Bono J.L."/>
            <person name="Parker C.T."/>
            <person name="Strachan N.J.C."/>
            <person name="Forbes K.J."/>
        </authorList>
    </citation>
    <scope>NUCLEOTIDE SEQUENCE [LARGE SCALE GENOMIC DNA]</scope>
    <source>
        <strain evidence="10">NCTC 13004</strain>
    </source>
</reference>
<feature type="domain" description="Enoyl reductase (ER)" evidence="8">
    <location>
        <begin position="50"/>
        <end position="375"/>
    </location>
</feature>
<dbReference type="Proteomes" id="UP000202031">
    <property type="component" value="Chromosome"/>
</dbReference>
<dbReference type="GO" id="GO:0008106">
    <property type="term" value="F:alcohol dehydrogenase (NADP+) activity"/>
    <property type="evidence" value="ECO:0007669"/>
    <property type="project" value="UniProtKB-ARBA"/>
</dbReference>
<dbReference type="InterPro" id="IPR006311">
    <property type="entry name" value="TAT_signal"/>
</dbReference>
<evidence type="ECO:0000256" key="2">
    <source>
        <dbReference type="ARBA" id="ARBA00022505"/>
    </source>
</evidence>
<evidence type="ECO:0000256" key="1">
    <source>
        <dbReference type="ARBA" id="ARBA00001947"/>
    </source>
</evidence>
<dbReference type="GeneID" id="46920926"/>
<dbReference type="InterPro" id="IPR019546">
    <property type="entry name" value="TAT_signal_bac_arc"/>
</dbReference>
<protein>
    <submittedName>
        <fullName evidence="9">Zinc-dependent alcohol dehydrogenase</fullName>
    </submittedName>
</protein>